<keyword evidence="1" id="KW-0413">Isomerase</keyword>
<proteinExistence type="predicted"/>
<evidence type="ECO:0000313" key="2">
    <source>
        <dbReference type="Proteomes" id="UP001186974"/>
    </source>
</evidence>
<protein>
    <submittedName>
        <fullName evidence="1">Peptidyl-prolyl cis-trans isomerase cpr6</fullName>
    </submittedName>
</protein>
<name>A0ACC3CVB6_9PEZI</name>
<gene>
    <name evidence="1" type="primary">CPR6</name>
    <name evidence="1" type="ORF">LTS18_014352</name>
</gene>
<keyword evidence="2" id="KW-1185">Reference proteome</keyword>
<reference evidence="1" key="1">
    <citation type="submission" date="2024-09" db="EMBL/GenBank/DDBJ databases">
        <title>Black Yeasts Isolated from many extreme environments.</title>
        <authorList>
            <person name="Coleine C."/>
            <person name="Stajich J.E."/>
            <person name="Selbmann L."/>
        </authorList>
    </citation>
    <scope>NUCLEOTIDE SEQUENCE</scope>
    <source>
        <strain evidence="1">CCFEE 5737</strain>
    </source>
</reference>
<organism evidence="1 2">
    <name type="scientific">Coniosporium uncinatum</name>
    <dbReference type="NCBI Taxonomy" id="93489"/>
    <lineage>
        <taxon>Eukaryota</taxon>
        <taxon>Fungi</taxon>
        <taxon>Dikarya</taxon>
        <taxon>Ascomycota</taxon>
        <taxon>Pezizomycotina</taxon>
        <taxon>Dothideomycetes</taxon>
        <taxon>Dothideomycetes incertae sedis</taxon>
        <taxon>Coniosporium</taxon>
    </lineage>
</organism>
<dbReference type="EMBL" id="JAWDJW010010913">
    <property type="protein sequence ID" value="KAK3045194.1"/>
    <property type="molecule type" value="Genomic_DNA"/>
</dbReference>
<dbReference type="Proteomes" id="UP001186974">
    <property type="component" value="Unassembled WGS sequence"/>
</dbReference>
<sequence length="232" mass="24516">MGCGMSKDGKAADSGEAAPRPAASNTNASNAGNNSYAAAPAASNTTPSHQTSNIAKAQRDPKNPVVYFDMSVGGQPLGRIQMELFFDVVPATAENFRRLCTGEFDQGGYQGSTFHRVIPDFMCQGGDFVAGNGTGSISIYGSSFDDENFELRHTKPGMLSMANSGPNTNGCQFFLTTVPTPHLDGKHVVFGQVIDGMNVVKQIENTQTGPGDRPVREVVIEDCGQLAGEKAM</sequence>
<accession>A0ACC3CVB6</accession>
<comment type="caution">
    <text evidence="1">The sequence shown here is derived from an EMBL/GenBank/DDBJ whole genome shotgun (WGS) entry which is preliminary data.</text>
</comment>
<evidence type="ECO:0000313" key="1">
    <source>
        <dbReference type="EMBL" id="KAK3045194.1"/>
    </source>
</evidence>